<name>A0A8X6UAG2_NEPPI</name>
<dbReference type="OrthoDB" id="21380at2759"/>
<dbReference type="AlphaFoldDB" id="A0A8X6UAG2"/>
<reference evidence="1" key="1">
    <citation type="submission" date="2020-08" db="EMBL/GenBank/DDBJ databases">
        <title>Multicomponent nature underlies the extraordinary mechanical properties of spider dragline silk.</title>
        <authorList>
            <person name="Kono N."/>
            <person name="Nakamura H."/>
            <person name="Mori M."/>
            <person name="Yoshida Y."/>
            <person name="Ohtoshi R."/>
            <person name="Malay A.D."/>
            <person name="Moran D.A.P."/>
            <person name="Tomita M."/>
            <person name="Numata K."/>
            <person name="Arakawa K."/>
        </authorList>
    </citation>
    <scope>NUCLEOTIDE SEQUENCE</scope>
</reference>
<dbReference type="Proteomes" id="UP000887013">
    <property type="component" value="Unassembled WGS sequence"/>
</dbReference>
<comment type="caution">
    <text evidence="1">The sequence shown here is derived from an EMBL/GenBank/DDBJ whole genome shotgun (WGS) entry which is preliminary data.</text>
</comment>
<gene>
    <name evidence="1" type="primary">AVEN_158250_1</name>
    <name evidence="1" type="ORF">NPIL_214551</name>
</gene>
<evidence type="ECO:0000313" key="1">
    <source>
        <dbReference type="EMBL" id="GFT97781.1"/>
    </source>
</evidence>
<keyword evidence="2" id="KW-1185">Reference proteome</keyword>
<protein>
    <submittedName>
        <fullName evidence="1">Uncharacterized protein</fullName>
    </submittedName>
</protein>
<accession>A0A8X6UAG2</accession>
<organism evidence="1 2">
    <name type="scientific">Nephila pilipes</name>
    <name type="common">Giant wood spider</name>
    <name type="synonym">Nephila maculata</name>
    <dbReference type="NCBI Taxonomy" id="299642"/>
    <lineage>
        <taxon>Eukaryota</taxon>
        <taxon>Metazoa</taxon>
        <taxon>Ecdysozoa</taxon>
        <taxon>Arthropoda</taxon>
        <taxon>Chelicerata</taxon>
        <taxon>Arachnida</taxon>
        <taxon>Araneae</taxon>
        <taxon>Araneomorphae</taxon>
        <taxon>Entelegynae</taxon>
        <taxon>Araneoidea</taxon>
        <taxon>Nephilidae</taxon>
        <taxon>Nephila</taxon>
    </lineage>
</organism>
<sequence>MKGRLTSKPFEKKSFYLDLKGSPYEASLAKDLKKLGARHEILFSKDVSFVVSNRVPLKSWTSNLSQWNPLTPKSMCPSPQLLSDR</sequence>
<proteinExistence type="predicted"/>
<evidence type="ECO:0000313" key="2">
    <source>
        <dbReference type="Proteomes" id="UP000887013"/>
    </source>
</evidence>
<dbReference type="EMBL" id="BMAW01122169">
    <property type="protein sequence ID" value="GFT97781.1"/>
    <property type="molecule type" value="Genomic_DNA"/>
</dbReference>